<feature type="region of interest" description="Disordered" evidence="1">
    <location>
        <begin position="1"/>
        <end position="24"/>
    </location>
</feature>
<evidence type="ECO:0000313" key="4">
    <source>
        <dbReference type="Proteomes" id="UP001596036"/>
    </source>
</evidence>
<sequence>MNLVVEEQERPRTNVASPEGPTTDPRVFATVPLGDQIAADGGNILPGTDMLPTQWAASANDGYVLILQTDGNLVLYQVVGVPPRAGASITGSPLWASSTTDGAKFSIQTDGNLVLYNAAGDVSWSSNTWDDPQSLRLQDDGDLIAYDTDGTAQWSSFTSHLQVWPPPRWVYVQNTVQQGSDGTPCVLTVGDDGVTLAPRVPGSPTQLWQITPDGRLVSGLINGSVLSQSGTAAISAAQDLPASDQQTWLWSNALGPTAIRNDASNGYLCAASDGSSVMVGDSDTPAQWYFLSSSPLDAIMAMPPSNPSFPAFTAEGDAVYAAINTQLAQHFRQPDLVLRDEYANLSADIDGYRQQLPKLDYSAFPDDVWKPVADQLEAELDAAISVRNVFQLYGDFHEKLFEDNGFLLNKLGQLAGFEQGDQTSVGGLILAIVSGVIYTVLSDMGGAYGVAANVLQSGINAAVAAQKSDMSPSLFQVAYADLWTQLSGTFEALLATFDDMQQAMLTDWAKMSAVSSLTTSKSPDSLAWPAGKDSHLLDVAANGYTIAVMQMLLPARFQIYQYVDDNDDPIDKVPQYAQHITPYKDGYYKYWIADPVYQYVCPDEAALDAVWAAGATQDDFFAGSNGWAFAKTMPNTFGGNDANHLIIALTNLGPNPVVVVSQGLSALVKPDKVTIPGYRTALIQCTAIPIEDIRVGVQVFDPSRGFNADQPVGQFVVHQNYSVAKGGEITIESISSAGNYQLSTPLCNRGAYNSYPGAVQVSIFAQ</sequence>
<dbReference type="InterPro" id="IPR036426">
    <property type="entry name" value="Bulb-type_lectin_dom_sf"/>
</dbReference>
<dbReference type="SUPFAM" id="SSF51110">
    <property type="entry name" value="alpha-D-mannose-specific plant lectins"/>
    <property type="match status" value="1"/>
</dbReference>
<dbReference type="SMART" id="SM00108">
    <property type="entry name" value="B_lectin"/>
    <property type="match status" value="1"/>
</dbReference>
<accession>A0ABW0SNB1</accession>
<evidence type="ECO:0000259" key="2">
    <source>
        <dbReference type="PROSITE" id="PS50927"/>
    </source>
</evidence>
<comment type="caution">
    <text evidence="3">The sequence shown here is derived from an EMBL/GenBank/DDBJ whole genome shotgun (WGS) entry which is preliminary data.</text>
</comment>
<dbReference type="SUPFAM" id="SSF50998">
    <property type="entry name" value="Quinoprotein alcohol dehydrogenase-like"/>
    <property type="match status" value="1"/>
</dbReference>
<proteinExistence type="predicted"/>
<feature type="domain" description="Bulb-type lectin" evidence="2">
    <location>
        <begin position="41"/>
        <end position="158"/>
    </location>
</feature>
<keyword evidence="4" id="KW-1185">Reference proteome</keyword>
<name>A0ABW0SNB1_9GAMM</name>
<dbReference type="PROSITE" id="PS50927">
    <property type="entry name" value="BULB_LECTIN"/>
    <property type="match status" value="1"/>
</dbReference>
<dbReference type="PANTHER" id="PTHR31599">
    <property type="entry name" value="CALCIUM UP-REGULATED PROTEIN A-RELATED"/>
    <property type="match status" value="1"/>
</dbReference>
<organism evidence="3 4">
    <name type="scientific">Lysobacter yangpyeongensis</name>
    <dbReference type="NCBI Taxonomy" id="346182"/>
    <lineage>
        <taxon>Bacteria</taxon>
        <taxon>Pseudomonadati</taxon>
        <taxon>Pseudomonadota</taxon>
        <taxon>Gammaproteobacteria</taxon>
        <taxon>Lysobacterales</taxon>
        <taxon>Lysobacteraceae</taxon>
        <taxon>Lysobacter</taxon>
    </lineage>
</organism>
<dbReference type="RefSeq" id="WP_386754513.1">
    <property type="nucleotide sequence ID" value="NZ_JBHSNM010000002.1"/>
</dbReference>
<dbReference type="InterPro" id="IPR011047">
    <property type="entry name" value="Quinoprotein_ADH-like_sf"/>
</dbReference>
<evidence type="ECO:0000256" key="1">
    <source>
        <dbReference type="SAM" id="MobiDB-lite"/>
    </source>
</evidence>
<dbReference type="CDD" id="cd00028">
    <property type="entry name" value="B_lectin"/>
    <property type="match status" value="1"/>
</dbReference>
<gene>
    <name evidence="3" type="ORF">ACFPN1_08835</name>
</gene>
<dbReference type="EMBL" id="JBHSNM010000002">
    <property type="protein sequence ID" value="MFC5570161.1"/>
    <property type="molecule type" value="Genomic_DNA"/>
</dbReference>
<dbReference type="Gene3D" id="2.90.10.10">
    <property type="entry name" value="Bulb-type lectin domain"/>
    <property type="match status" value="2"/>
</dbReference>
<reference evidence="4" key="1">
    <citation type="journal article" date="2019" name="Int. J. Syst. Evol. Microbiol.">
        <title>The Global Catalogue of Microorganisms (GCM) 10K type strain sequencing project: providing services to taxonomists for standard genome sequencing and annotation.</title>
        <authorList>
            <consortium name="The Broad Institute Genomics Platform"/>
            <consortium name="The Broad Institute Genome Sequencing Center for Infectious Disease"/>
            <person name="Wu L."/>
            <person name="Ma J."/>
        </authorList>
    </citation>
    <scope>NUCLEOTIDE SEQUENCE [LARGE SCALE GENOMIC DNA]</scope>
    <source>
        <strain evidence="4">KACC 11407</strain>
    </source>
</reference>
<dbReference type="PANTHER" id="PTHR31599:SF3">
    <property type="entry name" value="CALCIUM UP-REGULATED PROTEIN I-RELATED"/>
    <property type="match status" value="1"/>
</dbReference>
<protein>
    <recommendedName>
        <fullName evidence="2">Bulb-type lectin domain-containing protein</fullName>
    </recommendedName>
</protein>
<dbReference type="InterPro" id="IPR001480">
    <property type="entry name" value="Bulb-type_lectin_dom"/>
</dbReference>
<dbReference type="Proteomes" id="UP001596036">
    <property type="component" value="Unassembled WGS sequence"/>
</dbReference>
<dbReference type="InterPro" id="IPR051780">
    <property type="entry name" value="Ca_Up-reg_Membrane_Reg"/>
</dbReference>
<evidence type="ECO:0000313" key="3">
    <source>
        <dbReference type="EMBL" id="MFC5570161.1"/>
    </source>
</evidence>